<dbReference type="OMA" id="EGFWYRE"/>
<proteinExistence type="predicted"/>
<feature type="compositionally biased region" description="Polar residues" evidence="3">
    <location>
        <begin position="518"/>
        <end position="529"/>
    </location>
</feature>
<keyword evidence="2" id="KW-0333">Golgi apparatus</keyword>
<evidence type="ECO:0000259" key="8">
    <source>
        <dbReference type="Pfam" id="PF26282"/>
    </source>
</evidence>
<comment type="caution">
    <text evidence="9">The sequence shown here is derived from an EMBL/GenBank/DDBJ whole genome shotgun (WGS) entry which is preliminary data.</text>
</comment>
<dbReference type="PANTHER" id="PTHR21512">
    <property type="entry name" value="TRAFFICKING PROTEIN PARTICLE COMPLEX SUBUNIT 9"/>
    <property type="match status" value="1"/>
</dbReference>
<dbReference type="InterPro" id="IPR058567">
    <property type="entry name" value="Ig_TRAPPC9_Trs120_3rd"/>
</dbReference>
<dbReference type="RefSeq" id="XP_007764740.1">
    <property type="nucleotide sequence ID" value="XM_007766550.1"/>
</dbReference>
<organism evidence="9 10">
    <name type="scientific">Coniophora puteana (strain RWD-64-598)</name>
    <name type="common">Brown rot fungus</name>
    <dbReference type="NCBI Taxonomy" id="741705"/>
    <lineage>
        <taxon>Eukaryota</taxon>
        <taxon>Fungi</taxon>
        <taxon>Dikarya</taxon>
        <taxon>Basidiomycota</taxon>
        <taxon>Agaricomycotina</taxon>
        <taxon>Agaricomycetes</taxon>
        <taxon>Agaricomycetidae</taxon>
        <taxon>Boletales</taxon>
        <taxon>Coniophorineae</taxon>
        <taxon>Coniophoraceae</taxon>
        <taxon>Coniophora</taxon>
    </lineage>
</organism>
<gene>
    <name evidence="9" type="ORF">CONPUDRAFT_141859</name>
</gene>
<feature type="compositionally biased region" description="Polar residues" evidence="3">
    <location>
        <begin position="221"/>
        <end position="237"/>
    </location>
</feature>
<evidence type="ECO:0000313" key="9">
    <source>
        <dbReference type="EMBL" id="EIW85166.1"/>
    </source>
</evidence>
<evidence type="ECO:0000256" key="4">
    <source>
        <dbReference type="SAM" id="SignalP"/>
    </source>
</evidence>
<dbReference type="Pfam" id="PF08626">
    <property type="entry name" value="TRAPPC9-Trs120"/>
    <property type="match status" value="1"/>
</dbReference>
<keyword evidence="10" id="KW-1185">Reference proteome</keyword>
<evidence type="ECO:0000259" key="6">
    <source>
        <dbReference type="Pfam" id="PF26251"/>
    </source>
</evidence>
<feature type="compositionally biased region" description="Polar residues" evidence="3">
    <location>
        <begin position="584"/>
        <end position="600"/>
    </location>
</feature>
<feature type="region of interest" description="Disordered" evidence="3">
    <location>
        <begin position="584"/>
        <end position="603"/>
    </location>
</feature>
<accession>A0A5M3N1I1</accession>
<feature type="region of interest" description="Disordered" evidence="3">
    <location>
        <begin position="516"/>
        <end position="540"/>
    </location>
</feature>
<evidence type="ECO:0000313" key="10">
    <source>
        <dbReference type="Proteomes" id="UP000053558"/>
    </source>
</evidence>
<dbReference type="InterPro" id="IPR058563">
    <property type="entry name" value="Trs120_TRAPPC9_N"/>
</dbReference>
<dbReference type="Pfam" id="PF26282">
    <property type="entry name" value="Ig_TRAPPC9-Trs120_3rd"/>
    <property type="match status" value="1"/>
</dbReference>
<name>A0A5M3N1I1_CONPW</name>
<dbReference type="Pfam" id="PF26251">
    <property type="entry name" value="TPR_TRAPPC9-Trs120"/>
    <property type="match status" value="1"/>
</dbReference>
<dbReference type="InterPro" id="IPR013935">
    <property type="entry name" value="Trs120_TRAPPC9"/>
</dbReference>
<evidence type="ECO:0000256" key="1">
    <source>
        <dbReference type="ARBA" id="ARBA00004555"/>
    </source>
</evidence>
<dbReference type="Proteomes" id="UP000053558">
    <property type="component" value="Unassembled WGS sequence"/>
</dbReference>
<dbReference type="Pfam" id="PF26254">
    <property type="entry name" value="Ig_TRAPPC9-Trs120_1st"/>
    <property type="match status" value="1"/>
</dbReference>
<dbReference type="GO" id="GO:0005802">
    <property type="term" value="C:trans-Golgi network"/>
    <property type="evidence" value="ECO:0007669"/>
    <property type="project" value="TreeGrafter"/>
</dbReference>
<sequence>MEPHAFASLAHLRLLVLPVGTISKSAFEEYASEIRCFDTIKLSDIPASVKDERARFLPNPLSSGSLHLRFSSYVGPSVRAPLSLIRPSQSTLGIVGVGVCSSKQTPTTLQRQFNKLASSLALTNSFPTSKVCFAFEESEEVAGAAMSEAVPGVTVIPHLMGNKKLYIGTLLADLCSQILGEFGRLMSLLETPIGNEHLNATMFPIFPPSSDSPSVFEDPMSFTSSTMSQPELTSAGFSSPPGDLKRNLSAGPGINPITNTPISRQSSLGFPARKRSSTLASSHGRLYKVLGDMFLLAGRIADATLWYTEALVLFRSSQDPAWHASAVEGTAVISFLDSWSAGQQASISYSKDGWYSIMEKLSQAALLYPKTPIMLDNPQENAVLTSLYVDSILRQTTLLLAVWVSRGWGPPAFASMLQPAGSACAREDTSAAAWSHLESLSVASGISRMQISTTVTQAHGPWLLHLDPYERLRALQTVAIIFSSIGYKRKEVYILREVLSCLMDLVVCGREESETAYRSDSGSSGSVTFPNGDDGNHSPDLATGAIGIRLNETQEGNESILQVLRYSCSIMGIDLASVKLVNSSERTPSQGEESSNNSLPPLNEPFGWPELQVGMVRESIAVAEALPDHLAVASFSLSALRALHSVFTVGDQYHLNQTASRALAVACRRGATKTVEYWGDSPIVNIEVMSLPFGRLPVEKPMSLLSQEVQADPIGTGGTNPFLYNPRKAGNSQGKVILVQNEPAELLVTLYNPYVFELELQSLSLSTSGPSFDCQALTTIYIPPQSYYHASFTGKATQTGTLIIRGCIVQAMGGAPQEFTLPLPIEGVSEQFSRKRTYLTSEIGRIKSPGLQARSTAKNTKRVSTTTSGPNEQVRYLECNVLPEQPLLRMRWTSLTHDAVMLYEGEKSVIHLTLENISSLPIDFLKLSFDDSTIAPAQEALAEGELTVFETYETEYQLINRQAFSCGEDSTTQGIRPGEKATLPITCLGKVGCTRGCINIAYAYAQRSHESDKASNTFHTRQLSWPVNMTVYQMLECSNMTILPVDSDYHSEDSLGQDMTDLCMFSIEVRNTYGLPFEVIFESAQEGVEPTATSTIVAPGSSSRVVLLLKRFMLPDPVVSQTIPTLSERQFVVAKTALSAEEERRQRELFWYREKLLEVVKGSWKELNGIRRGDLSLRQQRLTLPMLKSLKTDIVKLQMSLAYDDGKPLSRRAGKFLPPPNELFYVNIVVSNTSETALVLFLKVLADPSDYVLSDTISSDIPLGRLKGGESQTLDIPVYFISSGHFELCAEAYASEHPGSESRLGTRKLRAYVKPEGDVCYSGFI</sequence>
<dbReference type="EMBL" id="JH711574">
    <property type="protein sequence ID" value="EIW85166.1"/>
    <property type="molecule type" value="Genomic_DNA"/>
</dbReference>
<dbReference type="KEGG" id="cput:CONPUDRAFT_141859"/>
<feature type="region of interest" description="Disordered" evidence="3">
    <location>
        <begin position="220"/>
        <end position="241"/>
    </location>
</feature>
<dbReference type="PANTHER" id="PTHR21512:SF5">
    <property type="entry name" value="TRAFFICKING PROTEIN PARTICLE COMPLEX SUBUNIT 9"/>
    <property type="match status" value="1"/>
</dbReference>
<feature type="domain" description="Trs120/TRAPPC9 TPR region" evidence="6">
    <location>
        <begin position="377"/>
        <end position="667"/>
    </location>
</feature>
<feature type="chain" id="PRO_5024374722" evidence="4">
    <location>
        <begin position="27"/>
        <end position="1325"/>
    </location>
</feature>
<dbReference type="InterPro" id="IPR058565">
    <property type="entry name" value="Ig_TRAPPC9_Trs120_1st"/>
</dbReference>
<reference evidence="10" key="1">
    <citation type="journal article" date="2012" name="Science">
        <title>The Paleozoic origin of enzymatic lignin decomposition reconstructed from 31 fungal genomes.</title>
        <authorList>
            <person name="Floudas D."/>
            <person name="Binder M."/>
            <person name="Riley R."/>
            <person name="Barry K."/>
            <person name="Blanchette R.A."/>
            <person name="Henrissat B."/>
            <person name="Martinez A.T."/>
            <person name="Otillar R."/>
            <person name="Spatafora J.W."/>
            <person name="Yadav J.S."/>
            <person name="Aerts A."/>
            <person name="Benoit I."/>
            <person name="Boyd A."/>
            <person name="Carlson A."/>
            <person name="Copeland A."/>
            <person name="Coutinho P.M."/>
            <person name="de Vries R.P."/>
            <person name="Ferreira P."/>
            <person name="Findley K."/>
            <person name="Foster B."/>
            <person name="Gaskell J."/>
            <person name="Glotzer D."/>
            <person name="Gorecki P."/>
            <person name="Heitman J."/>
            <person name="Hesse C."/>
            <person name="Hori C."/>
            <person name="Igarashi K."/>
            <person name="Jurgens J.A."/>
            <person name="Kallen N."/>
            <person name="Kersten P."/>
            <person name="Kohler A."/>
            <person name="Kuees U."/>
            <person name="Kumar T.K.A."/>
            <person name="Kuo A."/>
            <person name="LaButti K."/>
            <person name="Larrondo L.F."/>
            <person name="Lindquist E."/>
            <person name="Ling A."/>
            <person name="Lombard V."/>
            <person name="Lucas S."/>
            <person name="Lundell T."/>
            <person name="Martin R."/>
            <person name="McLaughlin D.J."/>
            <person name="Morgenstern I."/>
            <person name="Morin E."/>
            <person name="Murat C."/>
            <person name="Nagy L.G."/>
            <person name="Nolan M."/>
            <person name="Ohm R.A."/>
            <person name="Patyshakuliyeva A."/>
            <person name="Rokas A."/>
            <person name="Ruiz-Duenas F.J."/>
            <person name="Sabat G."/>
            <person name="Salamov A."/>
            <person name="Samejima M."/>
            <person name="Schmutz J."/>
            <person name="Slot J.C."/>
            <person name="St John F."/>
            <person name="Stenlid J."/>
            <person name="Sun H."/>
            <person name="Sun S."/>
            <person name="Syed K."/>
            <person name="Tsang A."/>
            <person name="Wiebenga A."/>
            <person name="Young D."/>
            <person name="Pisabarro A."/>
            <person name="Eastwood D.C."/>
            <person name="Martin F."/>
            <person name="Cullen D."/>
            <person name="Grigoriev I.V."/>
            <person name="Hibbett D.S."/>
        </authorList>
    </citation>
    <scope>NUCLEOTIDE SEQUENCE [LARGE SCALE GENOMIC DNA]</scope>
    <source>
        <strain evidence="10">RWD-64-598 SS2</strain>
    </source>
</reference>
<evidence type="ECO:0000259" key="7">
    <source>
        <dbReference type="Pfam" id="PF26254"/>
    </source>
</evidence>
<feature type="domain" description="Trs120/TRAPPC9 first Ig-like" evidence="7">
    <location>
        <begin position="683"/>
        <end position="884"/>
    </location>
</feature>
<evidence type="ECO:0000256" key="3">
    <source>
        <dbReference type="SAM" id="MobiDB-lite"/>
    </source>
</evidence>
<dbReference type="InterPro" id="IPR058564">
    <property type="entry name" value="TPR_TRAPPC9_Trs120"/>
</dbReference>
<dbReference type="GeneID" id="19201671"/>
<feature type="signal peptide" evidence="4">
    <location>
        <begin position="1"/>
        <end position="26"/>
    </location>
</feature>
<protein>
    <submittedName>
        <fullName evidence="9">Uncharacterized protein</fullName>
    </submittedName>
</protein>
<comment type="subcellular location">
    <subcellularLocation>
        <location evidence="1">Golgi apparatus</location>
    </subcellularLocation>
</comment>
<feature type="domain" description="Trs120/TRAPPC9 third Ig-like" evidence="8">
    <location>
        <begin position="1040"/>
        <end position="1190"/>
    </location>
</feature>
<evidence type="ECO:0000259" key="5">
    <source>
        <dbReference type="Pfam" id="PF08626"/>
    </source>
</evidence>
<keyword evidence="4" id="KW-0732">Signal</keyword>
<feature type="domain" description="Trs120/TRAPPC9 N-terminal" evidence="5">
    <location>
        <begin position="6"/>
        <end position="343"/>
    </location>
</feature>
<evidence type="ECO:0000256" key="2">
    <source>
        <dbReference type="ARBA" id="ARBA00023034"/>
    </source>
</evidence>
<dbReference type="Pfam" id="PF26280">
    <property type="entry name" value="Ig_TRAPPC9-Trs120_2nd"/>
    <property type="match status" value="1"/>
</dbReference>
<dbReference type="OrthoDB" id="27962at2759"/>